<name>A0AAE3N2Y6_9BURK</name>
<sequence>MERVRSHMLGLLAGHEGAAFYRVAERIRYATEMEDLWYLRQDLMAALSAVHGEATARHEVEPLNELFKGLLPASMTAGATRPSRPARPHRQQR</sequence>
<proteinExistence type="predicted"/>
<dbReference type="Proteomes" id="UP001212602">
    <property type="component" value="Unassembled WGS sequence"/>
</dbReference>
<comment type="caution">
    <text evidence="2">The sequence shown here is derived from an EMBL/GenBank/DDBJ whole genome shotgun (WGS) entry which is preliminary data.</text>
</comment>
<feature type="compositionally biased region" description="Basic residues" evidence="1">
    <location>
        <begin position="84"/>
        <end position="93"/>
    </location>
</feature>
<evidence type="ECO:0000313" key="2">
    <source>
        <dbReference type="EMBL" id="MDA7414780.1"/>
    </source>
</evidence>
<reference evidence="2" key="1">
    <citation type="submission" date="2023-01" db="EMBL/GenBank/DDBJ databases">
        <title>Xenophilus mangrovi sp. nov., isolated from soil of Mangrove nature reserve.</title>
        <authorList>
            <person name="Xu S."/>
            <person name="Liu Z."/>
            <person name="Xu Y."/>
        </authorList>
    </citation>
    <scope>NUCLEOTIDE SEQUENCE</scope>
    <source>
        <strain evidence="2">YW8</strain>
    </source>
</reference>
<protein>
    <submittedName>
        <fullName evidence="2">Uncharacterized protein</fullName>
    </submittedName>
</protein>
<evidence type="ECO:0000256" key="1">
    <source>
        <dbReference type="SAM" id="MobiDB-lite"/>
    </source>
</evidence>
<accession>A0AAE3N2Y6</accession>
<keyword evidence="3" id="KW-1185">Reference proteome</keyword>
<dbReference type="RefSeq" id="WP_271426062.1">
    <property type="nucleotide sequence ID" value="NZ_JAQIPB010000001.1"/>
</dbReference>
<organism evidence="2 3">
    <name type="scientific">Xenophilus arseniciresistens</name>
    <dbReference type="NCBI Taxonomy" id="1283306"/>
    <lineage>
        <taxon>Bacteria</taxon>
        <taxon>Pseudomonadati</taxon>
        <taxon>Pseudomonadota</taxon>
        <taxon>Betaproteobacteria</taxon>
        <taxon>Burkholderiales</taxon>
        <taxon>Comamonadaceae</taxon>
        <taxon>Xenophilus</taxon>
    </lineage>
</organism>
<dbReference type="EMBL" id="JAQIPB010000001">
    <property type="protein sequence ID" value="MDA7414780.1"/>
    <property type="molecule type" value="Genomic_DNA"/>
</dbReference>
<dbReference type="AlphaFoldDB" id="A0AAE3N2Y6"/>
<gene>
    <name evidence="2" type="ORF">PGB34_00255</name>
</gene>
<feature type="region of interest" description="Disordered" evidence="1">
    <location>
        <begin position="74"/>
        <end position="93"/>
    </location>
</feature>
<evidence type="ECO:0000313" key="3">
    <source>
        <dbReference type="Proteomes" id="UP001212602"/>
    </source>
</evidence>